<sequence>MSARILDGKETARAIRGELAGRVAAVRDRLGRPPGLTAVLVGDDPASGIYVKNKEKAAGAAGIAGEVRRLPGSTSEAELLDVVDALNADPKVDGILVQLPLPKGIDPDRVIDRILPAKDVDGFHPENVGLLAIGRPRFASCTPLGVVELLRRHGVEVRGARAVVLGRSNIVGKPMAMLLLQKGSVGDATVTVCHSASRDIPAIVREADLLVAAVGRPGFVRGDWIKPGAVVVDVGIHRREDGSLCGDVVFEEASEVASWITPVPGGVGPMTIAMLLSNTVAAAERAGGG</sequence>
<dbReference type="OrthoDB" id="9803580at2"/>
<accession>A0A518H8S4</accession>
<dbReference type="PANTHER" id="PTHR48099:SF5">
    <property type="entry name" value="C-1-TETRAHYDROFOLATE SYNTHASE, CYTOPLASMIC"/>
    <property type="match status" value="1"/>
</dbReference>
<dbReference type="NCBIfam" id="NF008058">
    <property type="entry name" value="PRK10792.1"/>
    <property type="match status" value="1"/>
</dbReference>
<comment type="pathway">
    <text evidence="1 12">One-carbon metabolism; tetrahydrofolate interconversion.</text>
</comment>
<gene>
    <name evidence="12 15" type="primary">folD</name>
    <name evidence="15" type="ORF">ElP_51540</name>
</gene>
<keyword evidence="5 12" id="KW-0658">Purine biosynthesis</keyword>
<comment type="catalytic activity">
    <reaction evidence="12">
        <text>(6R)-5,10-methenyltetrahydrofolate + H2O = (6R)-10-formyltetrahydrofolate + H(+)</text>
        <dbReference type="Rhea" id="RHEA:23700"/>
        <dbReference type="ChEBI" id="CHEBI:15377"/>
        <dbReference type="ChEBI" id="CHEBI:15378"/>
        <dbReference type="ChEBI" id="CHEBI:57455"/>
        <dbReference type="ChEBI" id="CHEBI:195366"/>
        <dbReference type="EC" id="3.5.4.9"/>
    </reaction>
</comment>
<comment type="subunit">
    <text evidence="2 12">Homodimer.</text>
</comment>
<dbReference type="Gene3D" id="3.40.50.10860">
    <property type="entry name" value="Leucine Dehydrogenase, chain A, domain 1"/>
    <property type="match status" value="1"/>
</dbReference>
<evidence type="ECO:0000256" key="4">
    <source>
        <dbReference type="ARBA" id="ARBA00022605"/>
    </source>
</evidence>
<evidence type="ECO:0000256" key="11">
    <source>
        <dbReference type="ARBA" id="ARBA00023268"/>
    </source>
</evidence>
<evidence type="ECO:0000256" key="1">
    <source>
        <dbReference type="ARBA" id="ARBA00004777"/>
    </source>
</evidence>
<dbReference type="GO" id="GO:0035999">
    <property type="term" value="P:tetrahydrofolate interconversion"/>
    <property type="evidence" value="ECO:0007669"/>
    <property type="project" value="UniProtKB-UniRule"/>
</dbReference>
<dbReference type="PROSITE" id="PS00767">
    <property type="entry name" value="THF_DHG_CYH_2"/>
    <property type="match status" value="1"/>
</dbReference>
<dbReference type="Proteomes" id="UP000317835">
    <property type="component" value="Chromosome"/>
</dbReference>
<dbReference type="Gene3D" id="3.40.50.720">
    <property type="entry name" value="NAD(P)-binding Rossmann-like Domain"/>
    <property type="match status" value="1"/>
</dbReference>
<keyword evidence="10 12" id="KW-0486">Methionine biosynthesis</keyword>
<dbReference type="GO" id="GO:0004488">
    <property type="term" value="F:methylenetetrahydrofolate dehydrogenase (NADP+) activity"/>
    <property type="evidence" value="ECO:0007669"/>
    <property type="project" value="UniProtKB-UniRule"/>
</dbReference>
<evidence type="ECO:0000256" key="12">
    <source>
        <dbReference type="HAMAP-Rule" id="MF_01576"/>
    </source>
</evidence>
<evidence type="ECO:0000313" key="16">
    <source>
        <dbReference type="Proteomes" id="UP000317835"/>
    </source>
</evidence>
<keyword evidence="3 12" id="KW-0554">One-carbon metabolism</keyword>
<evidence type="ECO:0000256" key="8">
    <source>
        <dbReference type="ARBA" id="ARBA00023002"/>
    </source>
</evidence>
<dbReference type="Pfam" id="PF02882">
    <property type="entry name" value="THF_DHG_CYH_C"/>
    <property type="match status" value="1"/>
</dbReference>
<keyword evidence="16" id="KW-1185">Reference proteome</keyword>
<dbReference type="FunFam" id="3.40.50.720:FF:000094">
    <property type="entry name" value="Bifunctional protein FolD"/>
    <property type="match status" value="1"/>
</dbReference>
<evidence type="ECO:0000256" key="6">
    <source>
        <dbReference type="ARBA" id="ARBA00022801"/>
    </source>
</evidence>
<dbReference type="PROSITE" id="PS00766">
    <property type="entry name" value="THF_DHG_CYH_1"/>
    <property type="match status" value="1"/>
</dbReference>
<dbReference type="InterPro" id="IPR000672">
    <property type="entry name" value="THF_DH/CycHdrlase"/>
</dbReference>
<dbReference type="Pfam" id="PF00763">
    <property type="entry name" value="THF_DHG_CYH"/>
    <property type="match status" value="1"/>
</dbReference>
<dbReference type="CDD" id="cd01080">
    <property type="entry name" value="NAD_bind_m-THF_DH_Cyclohyd"/>
    <property type="match status" value="1"/>
</dbReference>
<dbReference type="FunFam" id="3.40.50.10860:FF:000005">
    <property type="entry name" value="C-1-tetrahydrofolate synthase, cytoplasmic, putative"/>
    <property type="match status" value="1"/>
</dbReference>
<dbReference type="InterPro" id="IPR046346">
    <property type="entry name" value="Aminoacid_DH-like_N_sf"/>
</dbReference>
<evidence type="ECO:0000256" key="2">
    <source>
        <dbReference type="ARBA" id="ARBA00011738"/>
    </source>
</evidence>
<dbReference type="InterPro" id="IPR020630">
    <property type="entry name" value="THF_DH/CycHdrlase_cat_dom"/>
</dbReference>
<evidence type="ECO:0000256" key="3">
    <source>
        <dbReference type="ARBA" id="ARBA00022563"/>
    </source>
</evidence>
<proteinExistence type="inferred from homology"/>
<organism evidence="15 16">
    <name type="scientific">Tautonia plasticadhaerens</name>
    <dbReference type="NCBI Taxonomy" id="2527974"/>
    <lineage>
        <taxon>Bacteria</taxon>
        <taxon>Pseudomonadati</taxon>
        <taxon>Planctomycetota</taxon>
        <taxon>Planctomycetia</taxon>
        <taxon>Isosphaerales</taxon>
        <taxon>Isosphaeraceae</taxon>
        <taxon>Tautonia</taxon>
    </lineage>
</organism>
<dbReference type="KEGG" id="tpla:ElP_51540"/>
<dbReference type="GO" id="GO:0006164">
    <property type="term" value="P:purine nucleotide biosynthetic process"/>
    <property type="evidence" value="ECO:0007669"/>
    <property type="project" value="UniProtKB-KW"/>
</dbReference>
<dbReference type="RefSeq" id="WP_145274690.1">
    <property type="nucleotide sequence ID" value="NZ_CP036426.1"/>
</dbReference>
<dbReference type="GO" id="GO:0005829">
    <property type="term" value="C:cytosol"/>
    <property type="evidence" value="ECO:0007669"/>
    <property type="project" value="TreeGrafter"/>
</dbReference>
<dbReference type="NCBIfam" id="NF010783">
    <property type="entry name" value="PRK14186.1"/>
    <property type="match status" value="1"/>
</dbReference>
<dbReference type="AlphaFoldDB" id="A0A518H8S4"/>
<dbReference type="GO" id="GO:0000105">
    <property type="term" value="P:L-histidine biosynthetic process"/>
    <property type="evidence" value="ECO:0007669"/>
    <property type="project" value="UniProtKB-KW"/>
</dbReference>
<comment type="function">
    <text evidence="12">Catalyzes the oxidation of 5,10-methylenetetrahydrofolate to 5,10-methenyltetrahydrofolate and then the hydrolysis of 5,10-methenyltetrahydrofolate to 10-formyltetrahydrofolate.</text>
</comment>
<keyword evidence="8 12" id="KW-0560">Oxidoreductase</keyword>
<evidence type="ECO:0000256" key="7">
    <source>
        <dbReference type="ARBA" id="ARBA00022857"/>
    </source>
</evidence>
<keyword evidence="6 12" id="KW-0378">Hydrolase</keyword>
<keyword evidence="4 12" id="KW-0028">Amino-acid biosynthesis</keyword>
<reference evidence="15 16" key="1">
    <citation type="submission" date="2019-02" db="EMBL/GenBank/DDBJ databases">
        <title>Deep-cultivation of Planctomycetes and their phenomic and genomic characterization uncovers novel biology.</title>
        <authorList>
            <person name="Wiegand S."/>
            <person name="Jogler M."/>
            <person name="Boedeker C."/>
            <person name="Pinto D."/>
            <person name="Vollmers J."/>
            <person name="Rivas-Marin E."/>
            <person name="Kohn T."/>
            <person name="Peeters S.H."/>
            <person name="Heuer A."/>
            <person name="Rast P."/>
            <person name="Oberbeckmann S."/>
            <person name="Bunk B."/>
            <person name="Jeske O."/>
            <person name="Meyerdierks A."/>
            <person name="Storesund J.E."/>
            <person name="Kallscheuer N."/>
            <person name="Luecker S."/>
            <person name="Lage O.M."/>
            <person name="Pohl T."/>
            <person name="Merkel B.J."/>
            <person name="Hornburger P."/>
            <person name="Mueller R.-W."/>
            <person name="Bruemmer F."/>
            <person name="Labrenz M."/>
            <person name="Spormann A.M."/>
            <person name="Op den Camp H."/>
            <person name="Overmann J."/>
            <person name="Amann R."/>
            <person name="Jetten M.S.M."/>
            <person name="Mascher T."/>
            <person name="Medema M.H."/>
            <person name="Devos D.P."/>
            <person name="Kaster A.-K."/>
            <person name="Ovreas L."/>
            <person name="Rohde M."/>
            <person name="Galperin M.Y."/>
            <person name="Jogler C."/>
        </authorList>
    </citation>
    <scope>NUCLEOTIDE SEQUENCE [LARGE SCALE GENOMIC DNA]</scope>
    <source>
        <strain evidence="15 16">ElP</strain>
    </source>
</reference>
<dbReference type="UniPathway" id="UPA00193"/>
<evidence type="ECO:0000313" key="15">
    <source>
        <dbReference type="EMBL" id="QDV37221.1"/>
    </source>
</evidence>
<feature type="binding site" evidence="12">
    <location>
        <begin position="166"/>
        <end position="168"/>
    </location>
    <ligand>
        <name>NADP(+)</name>
        <dbReference type="ChEBI" id="CHEBI:58349"/>
    </ligand>
</feature>
<evidence type="ECO:0000256" key="9">
    <source>
        <dbReference type="ARBA" id="ARBA00023102"/>
    </source>
</evidence>
<comment type="caution">
    <text evidence="12">Lacks conserved residue(s) required for the propagation of feature annotation.</text>
</comment>
<dbReference type="InterPro" id="IPR020867">
    <property type="entry name" value="THF_DH/CycHdrlase_CS"/>
</dbReference>
<dbReference type="GO" id="GO:0009086">
    <property type="term" value="P:methionine biosynthetic process"/>
    <property type="evidence" value="ECO:0007669"/>
    <property type="project" value="UniProtKB-KW"/>
</dbReference>
<dbReference type="EC" id="1.5.1.5" evidence="12"/>
<comment type="catalytic activity">
    <reaction evidence="12">
        <text>(6R)-5,10-methylene-5,6,7,8-tetrahydrofolate + NADP(+) = (6R)-5,10-methenyltetrahydrofolate + NADPH</text>
        <dbReference type="Rhea" id="RHEA:22812"/>
        <dbReference type="ChEBI" id="CHEBI:15636"/>
        <dbReference type="ChEBI" id="CHEBI:57455"/>
        <dbReference type="ChEBI" id="CHEBI:57783"/>
        <dbReference type="ChEBI" id="CHEBI:58349"/>
        <dbReference type="EC" id="1.5.1.5"/>
    </reaction>
</comment>
<keyword evidence="9 12" id="KW-0368">Histidine biosynthesis</keyword>
<feature type="domain" description="Tetrahydrofolate dehydrogenase/cyclohydrolase catalytic" evidence="13">
    <location>
        <begin position="6"/>
        <end position="121"/>
    </location>
</feature>
<comment type="similarity">
    <text evidence="12">Belongs to the tetrahydrofolate dehydrogenase/cyclohydrolase family.</text>
</comment>
<dbReference type="EC" id="3.5.4.9" evidence="12"/>
<dbReference type="SUPFAM" id="SSF53223">
    <property type="entry name" value="Aminoacid dehydrogenase-like, N-terminal domain"/>
    <property type="match status" value="1"/>
</dbReference>
<evidence type="ECO:0000256" key="5">
    <source>
        <dbReference type="ARBA" id="ARBA00022755"/>
    </source>
</evidence>
<feature type="domain" description="Tetrahydrofolate dehydrogenase/cyclohydrolase NAD(P)-binding" evidence="14">
    <location>
        <begin position="140"/>
        <end position="285"/>
    </location>
</feature>
<keyword evidence="11 12" id="KW-0511">Multifunctional enzyme</keyword>
<dbReference type="SUPFAM" id="SSF51735">
    <property type="entry name" value="NAD(P)-binding Rossmann-fold domains"/>
    <property type="match status" value="1"/>
</dbReference>
<keyword evidence="7 12" id="KW-0521">NADP</keyword>
<dbReference type="PRINTS" id="PR00085">
    <property type="entry name" value="THFDHDRGNASE"/>
</dbReference>
<feature type="binding site" evidence="12">
    <location>
        <position position="236"/>
    </location>
    <ligand>
        <name>NADP(+)</name>
        <dbReference type="ChEBI" id="CHEBI:58349"/>
    </ligand>
</feature>
<protein>
    <recommendedName>
        <fullName evidence="12">Bifunctional protein FolD</fullName>
    </recommendedName>
    <domain>
        <recommendedName>
            <fullName evidence="12">Methylenetetrahydrofolate dehydrogenase</fullName>
            <ecNumber evidence="12">1.5.1.5</ecNumber>
        </recommendedName>
    </domain>
    <domain>
        <recommendedName>
            <fullName evidence="12">Methenyltetrahydrofolate cyclohydrolase</fullName>
            <ecNumber evidence="12">3.5.4.9</ecNumber>
        </recommendedName>
    </domain>
</protein>
<name>A0A518H8S4_9BACT</name>
<dbReference type="EMBL" id="CP036426">
    <property type="protein sequence ID" value="QDV37221.1"/>
    <property type="molecule type" value="Genomic_DNA"/>
</dbReference>
<dbReference type="PANTHER" id="PTHR48099">
    <property type="entry name" value="C-1-TETRAHYDROFOLATE SYNTHASE, CYTOPLASMIC-RELATED"/>
    <property type="match status" value="1"/>
</dbReference>
<evidence type="ECO:0000259" key="13">
    <source>
        <dbReference type="Pfam" id="PF00763"/>
    </source>
</evidence>
<dbReference type="InterPro" id="IPR036291">
    <property type="entry name" value="NAD(P)-bd_dom_sf"/>
</dbReference>
<evidence type="ECO:0000256" key="10">
    <source>
        <dbReference type="ARBA" id="ARBA00023167"/>
    </source>
</evidence>
<dbReference type="InterPro" id="IPR020631">
    <property type="entry name" value="THF_DH/CycHdrlase_NAD-bd_dom"/>
</dbReference>
<dbReference type="HAMAP" id="MF_01576">
    <property type="entry name" value="THF_DHG_CYH"/>
    <property type="match status" value="1"/>
</dbReference>
<dbReference type="GO" id="GO:0004477">
    <property type="term" value="F:methenyltetrahydrofolate cyclohydrolase activity"/>
    <property type="evidence" value="ECO:0007669"/>
    <property type="project" value="UniProtKB-UniRule"/>
</dbReference>
<evidence type="ECO:0000259" key="14">
    <source>
        <dbReference type="Pfam" id="PF02882"/>
    </source>
</evidence>